<evidence type="ECO:0000313" key="12">
    <source>
        <dbReference type="Proteomes" id="UP000509367"/>
    </source>
</evidence>
<comment type="similarity">
    <text evidence="2">Belongs to the YkuD family.</text>
</comment>
<keyword evidence="9" id="KW-0732">Signal</keyword>
<keyword evidence="4 7" id="KW-0133">Cell shape</keyword>
<dbReference type="Gene3D" id="2.40.440.10">
    <property type="entry name" value="L,D-transpeptidase catalytic domain-like"/>
    <property type="match status" value="1"/>
</dbReference>
<dbReference type="Pfam" id="PF03734">
    <property type="entry name" value="YkuD"/>
    <property type="match status" value="1"/>
</dbReference>
<dbReference type="EMBL" id="CP054836">
    <property type="protein sequence ID" value="QKV20201.1"/>
    <property type="molecule type" value="Genomic_DNA"/>
</dbReference>
<evidence type="ECO:0000256" key="1">
    <source>
        <dbReference type="ARBA" id="ARBA00004752"/>
    </source>
</evidence>
<dbReference type="GO" id="GO:0016740">
    <property type="term" value="F:transferase activity"/>
    <property type="evidence" value="ECO:0007669"/>
    <property type="project" value="UniProtKB-KW"/>
</dbReference>
<evidence type="ECO:0000256" key="2">
    <source>
        <dbReference type="ARBA" id="ARBA00005992"/>
    </source>
</evidence>
<dbReference type="CDD" id="cd16913">
    <property type="entry name" value="YkuD_like"/>
    <property type="match status" value="1"/>
</dbReference>
<dbReference type="Proteomes" id="UP000509367">
    <property type="component" value="Chromosome"/>
</dbReference>
<evidence type="ECO:0000256" key="4">
    <source>
        <dbReference type="ARBA" id="ARBA00022960"/>
    </source>
</evidence>
<dbReference type="PANTHER" id="PTHR30582:SF30">
    <property type="entry name" value="BLR4375 PROTEIN"/>
    <property type="match status" value="1"/>
</dbReference>
<feature type="chain" id="PRO_5026763514" evidence="9">
    <location>
        <begin position="28"/>
        <end position="458"/>
    </location>
</feature>
<organism evidence="11 12">
    <name type="scientific">Oricola thermophila</name>
    <dbReference type="NCBI Taxonomy" id="2742145"/>
    <lineage>
        <taxon>Bacteria</taxon>
        <taxon>Pseudomonadati</taxon>
        <taxon>Pseudomonadota</taxon>
        <taxon>Alphaproteobacteria</taxon>
        <taxon>Hyphomicrobiales</taxon>
        <taxon>Ahrensiaceae</taxon>
        <taxon>Oricola</taxon>
    </lineage>
</organism>
<keyword evidence="12" id="KW-1185">Reference proteome</keyword>
<sequence>MNAPISAGCLTALLFATILALPTAGVAEPANPAVRLAQADIGSFIDRHNRRVYFDRRTNRIIAIEEPQPLRNMIERVLPPLASSPAPGRNAFPPAPRSYERNIPDSPPRANAVPAPQTVERTPLGNSGGNERPAPVDRGLSNTWGETPAEPSLPDPLIDNRQGTQTAAIRPLDPTISEDETAVARLQVLLDRLGFSPGVIDGRMGSNVRKAVAAAAELTGVALTTTDEAALSTELARTGGNAFAEYTITTADVAGPFASTIPTDFAEKATLPAMSYTSPAELLAERFHMAQAFLERINEGKDLSRAGTVIRVAAVGNNVETPVTRIEVDKATRQVRAYDAAGRLVAAYPATIGSSDTPSPSGTVQVERVAFDPNYTYNPRINFVQGGNTGVLTIPPGPNGPVGSIWIALSKPTYGIHGTPAPDRIGKTSSHGCVRLTNWDAAELARLVTSGVTVEFNG</sequence>
<name>A0A6N1VH12_9HYPH</name>
<feature type="signal peptide" evidence="9">
    <location>
        <begin position="1"/>
        <end position="27"/>
    </location>
</feature>
<dbReference type="GO" id="GO:0008360">
    <property type="term" value="P:regulation of cell shape"/>
    <property type="evidence" value="ECO:0007669"/>
    <property type="project" value="UniProtKB-UniRule"/>
</dbReference>
<gene>
    <name evidence="11" type="ORF">HTY61_17965</name>
</gene>
<evidence type="ECO:0000256" key="5">
    <source>
        <dbReference type="ARBA" id="ARBA00022984"/>
    </source>
</evidence>
<reference evidence="11 12" key="1">
    <citation type="submission" date="2020-06" db="EMBL/GenBank/DDBJ databases">
        <title>Oricola thermophila sp. nov. isolated from a tidal sediments.</title>
        <authorList>
            <person name="Kwon K.K."/>
            <person name="Yang S.-H."/>
            <person name="Park M.-J."/>
        </authorList>
    </citation>
    <scope>NUCLEOTIDE SEQUENCE [LARGE SCALE GENOMIC DNA]</scope>
    <source>
        <strain evidence="11 12">MEBiC13590</strain>
    </source>
</reference>
<evidence type="ECO:0000256" key="3">
    <source>
        <dbReference type="ARBA" id="ARBA00022679"/>
    </source>
</evidence>
<evidence type="ECO:0000256" key="6">
    <source>
        <dbReference type="ARBA" id="ARBA00023316"/>
    </source>
</evidence>
<dbReference type="PANTHER" id="PTHR30582">
    <property type="entry name" value="L,D-TRANSPEPTIDASE"/>
    <property type="match status" value="1"/>
</dbReference>
<evidence type="ECO:0000256" key="8">
    <source>
        <dbReference type="SAM" id="MobiDB-lite"/>
    </source>
</evidence>
<feature type="domain" description="L,D-TPase catalytic" evidence="10">
    <location>
        <begin position="324"/>
        <end position="457"/>
    </location>
</feature>
<dbReference type="GO" id="GO:0018104">
    <property type="term" value="P:peptidoglycan-protein cross-linking"/>
    <property type="evidence" value="ECO:0007669"/>
    <property type="project" value="TreeGrafter"/>
</dbReference>
<evidence type="ECO:0000259" key="10">
    <source>
        <dbReference type="PROSITE" id="PS52029"/>
    </source>
</evidence>
<dbReference type="InterPro" id="IPR050979">
    <property type="entry name" value="LD-transpeptidase"/>
</dbReference>
<dbReference type="RefSeq" id="WP_175278092.1">
    <property type="nucleotide sequence ID" value="NZ_CP054836.1"/>
</dbReference>
<dbReference type="UniPathway" id="UPA00219"/>
<dbReference type="InterPro" id="IPR038063">
    <property type="entry name" value="Transpep_catalytic_dom"/>
</dbReference>
<dbReference type="GO" id="GO:0071972">
    <property type="term" value="F:peptidoglycan L,D-transpeptidase activity"/>
    <property type="evidence" value="ECO:0007669"/>
    <property type="project" value="TreeGrafter"/>
</dbReference>
<feature type="region of interest" description="Disordered" evidence="8">
    <location>
        <begin position="81"/>
        <end position="158"/>
    </location>
</feature>
<proteinExistence type="inferred from homology"/>
<keyword evidence="5 7" id="KW-0573">Peptidoglycan synthesis</keyword>
<keyword evidence="3" id="KW-0808">Transferase</keyword>
<dbReference type="AlphaFoldDB" id="A0A6N1VH12"/>
<dbReference type="GO" id="GO:0071555">
    <property type="term" value="P:cell wall organization"/>
    <property type="evidence" value="ECO:0007669"/>
    <property type="project" value="UniProtKB-UniRule"/>
</dbReference>
<feature type="active site" description="Proton donor/acceptor" evidence="7">
    <location>
        <position position="417"/>
    </location>
</feature>
<dbReference type="SUPFAM" id="SSF141523">
    <property type="entry name" value="L,D-transpeptidase catalytic domain-like"/>
    <property type="match status" value="1"/>
</dbReference>
<keyword evidence="6 7" id="KW-0961">Cell wall biogenesis/degradation</keyword>
<accession>A0A6N1VH12</accession>
<dbReference type="PROSITE" id="PS52029">
    <property type="entry name" value="LD_TPASE"/>
    <property type="match status" value="1"/>
</dbReference>
<dbReference type="GO" id="GO:0005576">
    <property type="term" value="C:extracellular region"/>
    <property type="evidence" value="ECO:0007669"/>
    <property type="project" value="TreeGrafter"/>
</dbReference>
<evidence type="ECO:0000256" key="7">
    <source>
        <dbReference type="PROSITE-ProRule" id="PRU01373"/>
    </source>
</evidence>
<comment type="pathway">
    <text evidence="1 7">Cell wall biogenesis; peptidoglycan biosynthesis.</text>
</comment>
<protein>
    <submittedName>
        <fullName evidence="11">Murein L,D-transpeptidase</fullName>
    </submittedName>
</protein>
<dbReference type="InterPro" id="IPR005490">
    <property type="entry name" value="LD_TPept_cat_dom"/>
</dbReference>
<dbReference type="KEGG" id="orm:HTY61_17965"/>
<evidence type="ECO:0000256" key="9">
    <source>
        <dbReference type="SAM" id="SignalP"/>
    </source>
</evidence>
<feature type="active site" description="Nucleophile" evidence="7">
    <location>
        <position position="433"/>
    </location>
</feature>
<evidence type="ECO:0000313" key="11">
    <source>
        <dbReference type="EMBL" id="QKV20201.1"/>
    </source>
</evidence>